<gene>
    <name evidence="5" type="ORF">GFSPODELE1_LOCUS6421</name>
</gene>
<evidence type="ECO:0000313" key="6">
    <source>
        <dbReference type="Proteomes" id="UP001497453"/>
    </source>
</evidence>
<dbReference type="Proteomes" id="UP001497453">
    <property type="component" value="Chromosome 4"/>
</dbReference>
<keyword evidence="3" id="KW-0411">Iron-sulfur</keyword>
<evidence type="ECO:0000256" key="3">
    <source>
        <dbReference type="ARBA" id="ARBA00023014"/>
    </source>
</evidence>
<dbReference type="InterPro" id="IPR009016">
    <property type="entry name" value="Fe_hydrogenase"/>
</dbReference>
<reference evidence="6" key="1">
    <citation type="submission" date="2024-04" db="EMBL/GenBank/DDBJ databases">
        <authorList>
            <person name="Shaw F."/>
            <person name="Minotto A."/>
        </authorList>
    </citation>
    <scope>NUCLEOTIDE SEQUENCE [LARGE SCALE GENOMIC DNA]</scope>
</reference>
<protein>
    <recommendedName>
        <fullName evidence="4">Iron hydrogenase large subunit C-terminal domain-containing protein</fullName>
    </recommendedName>
</protein>
<dbReference type="EMBL" id="OZ037947">
    <property type="protein sequence ID" value="CAL1707538.1"/>
    <property type="molecule type" value="Genomic_DNA"/>
</dbReference>
<sequence length="610" mass="67047">MAFSGALTLTDLNDFITPSQACIKPVDQTNKAEPKDPGAASTEILVDSAGSYYEVSADSLKTNTASQKKLETAEVSLNDCLACSGCITSAESVLITLQSHTEVLNFLAQNPSRPDPSHKIPIVSVAPQSLASLAASISSTSTATPVTLHQVLRRVQAFCETVLGFEHVFDTTFARHIALLEHAREFQERKKGEGALPMLSSACPGWVCYAEKTHAEMLPFISRTKSPQQVMGTLVKQWLRRKWGKRPNQIYHVSVMPCYDKKLEASRHDFYNEAYSTRDVDCVITTGELERMMREKGWNLSIPVTGEDDLGIRTNGTGSSPSLSSLTLEECDQNLDTIIPELITHPGTSSGSYLHSLIVMLMGTSDDLELNVRNIRSADYEEYTLTHRLSREIVFRGAKCYGFRNLQNVVRKVGRDAGVQVGRGAAGRLGGLRGKGVRTRKNAGGDAAGTPEKGYDYVEVMACPGGCANGGGQIRPPVRSNVDEEGYKRDWESSGVAMDVDLPIQGQSAKWGDREWTKKVEEMYWHGLPTPPPSPTLDHGNLRIGTDAKRHFADLLALEVLKETCNPAVSIDDMVWTSSMNEEAEAKRRTLFRTQYRAVESEVVGLAVKW</sequence>
<keyword evidence="2" id="KW-0408">Iron</keyword>
<accession>A0ABP1DI69</accession>
<evidence type="ECO:0000256" key="2">
    <source>
        <dbReference type="ARBA" id="ARBA00022485"/>
    </source>
</evidence>
<dbReference type="InterPro" id="IPR050340">
    <property type="entry name" value="Cytosolic_Fe-S_CAF"/>
</dbReference>
<dbReference type="Gene3D" id="3.40.950.10">
    <property type="entry name" value="Fe-only Hydrogenase (Larger Subunit), Chain L, domain 3"/>
    <property type="match status" value="1"/>
</dbReference>
<keyword evidence="6" id="KW-1185">Reference proteome</keyword>
<feature type="domain" description="Iron hydrogenase large subunit C-terminal" evidence="4">
    <location>
        <begin position="121"/>
        <end position="471"/>
    </location>
</feature>
<comment type="similarity">
    <text evidence="1">Belongs to the NARF family.</text>
</comment>
<name>A0ABP1DI69_9APHY</name>
<keyword evidence="2" id="KW-0479">Metal-binding</keyword>
<keyword evidence="2" id="KW-0004">4Fe-4S</keyword>
<dbReference type="SUPFAM" id="SSF53920">
    <property type="entry name" value="Fe-only hydrogenase"/>
    <property type="match status" value="1"/>
</dbReference>
<evidence type="ECO:0000313" key="5">
    <source>
        <dbReference type="EMBL" id="CAL1707538.1"/>
    </source>
</evidence>
<dbReference type="PANTHER" id="PTHR11615">
    <property type="entry name" value="NITRATE, FORMATE, IRON DEHYDROGENASE"/>
    <property type="match status" value="1"/>
</dbReference>
<organism evidence="5 6">
    <name type="scientific">Somion occarium</name>
    <dbReference type="NCBI Taxonomy" id="3059160"/>
    <lineage>
        <taxon>Eukaryota</taxon>
        <taxon>Fungi</taxon>
        <taxon>Dikarya</taxon>
        <taxon>Basidiomycota</taxon>
        <taxon>Agaricomycotina</taxon>
        <taxon>Agaricomycetes</taxon>
        <taxon>Polyporales</taxon>
        <taxon>Cerrenaceae</taxon>
        <taxon>Somion</taxon>
    </lineage>
</organism>
<dbReference type="Pfam" id="PF02906">
    <property type="entry name" value="Fe_hyd_lg_C"/>
    <property type="match status" value="1"/>
</dbReference>
<dbReference type="InterPro" id="IPR004108">
    <property type="entry name" value="Fe_hydrogenase_lsu_C"/>
</dbReference>
<evidence type="ECO:0000259" key="4">
    <source>
        <dbReference type="Pfam" id="PF02906"/>
    </source>
</evidence>
<dbReference type="Gene3D" id="3.40.50.1780">
    <property type="match status" value="2"/>
</dbReference>
<evidence type="ECO:0000256" key="1">
    <source>
        <dbReference type="ARBA" id="ARBA00006596"/>
    </source>
</evidence>
<proteinExistence type="inferred from homology"/>